<gene>
    <name evidence="4" type="ORF">BJY01DRAFT_263440</name>
</gene>
<keyword evidence="3" id="KW-0472">Membrane</keyword>
<dbReference type="SUPFAM" id="SSF53448">
    <property type="entry name" value="Nucleotide-diphospho-sugar transferases"/>
    <property type="match status" value="1"/>
</dbReference>
<protein>
    <recommendedName>
        <fullName evidence="6">Nucleotide-diphospho-sugar transferase</fullName>
    </recommendedName>
</protein>
<dbReference type="Gene3D" id="3.90.550.20">
    <property type="match status" value="1"/>
</dbReference>
<dbReference type="Pfam" id="PF04488">
    <property type="entry name" value="Gly_transf_sug"/>
    <property type="match status" value="1"/>
</dbReference>
<dbReference type="InterPro" id="IPR007577">
    <property type="entry name" value="GlycoTrfase_DXD_sugar-bd_CS"/>
</dbReference>
<feature type="transmembrane region" description="Helical" evidence="3">
    <location>
        <begin position="7"/>
        <end position="31"/>
    </location>
</feature>
<evidence type="ECO:0000313" key="4">
    <source>
        <dbReference type="EMBL" id="KAL2845862.1"/>
    </source>
</evidence>
<evidence type="ECO:0000313" key="5">
    <source>
        <dbReference type="Proteomes" id="UP001610446"/>
    </source>
</evidence>
<keyword evidence="3" id="KW-1133">Transmembrane helix</keyword>
<evidence type="ECO:0000256" key="1">
    <source>
        <dbReference type="ARBA" id="ARBA00009003"/>
    </source>
</evidence>
<dbReference type="Proteomes" id="UP001610446">
    <property type="component" value="Unassembled WGS sequence"/>
</dbReference>
<keyword evidence="5" id="KW-1185">Reference proteome</keyword>
<name>A0ABR4K3P9_9EURO</name>
<evidence type="ECO:0008006" key="6">
    <source>
        <dbReference type="Google" id="ProtNLM"/>
    </source>
</evidence>
<evidence type="ECO:0000256" key="2">
    <source>
        <dbReference type="ARBA" id="ARBA00022679"/>
    </source>
</evidence>
<comment type="caution">
    <text evidence="4">The sequence shown here is derived from an EMBL/GenBank/DDBJ whole genome shotgun (WGS) entry which is preliminary data.</text>
</comment>
<proteinExistence type="inferred from homology"/>
<dbReference type="PANTHER" id="PTHR32385">
    <property type="entry name" value="MANNOSYL PHOSPHORYLINOSITOL CERAMIDE SYNTHASE"/>
    <property type="match status" value="1"/>
</dbReference>
<dbReference type="InterPro" id="IPR051706">
    <property type="entry name" value="Glycosyltransferase_domain"/>
</dbReference>
<comment type="similarity">
    <text evidence="1">Belongs to the glycosyltransferase 32 family.</text>
</comment>
<reference evidence="4 5" key="1">
    <citation type="submission" date="2024-07" db="EMBL/GenBank/DDBJ databases">
        <title>Section-level genome sequencing and comparative genomics of Aspergillus sections Usti and Cavernicolus.</title>
        <authorList>
            <consortium name="Lawrence Berkeley National Laboratory"/>
            <person name="Nybo J.L."/>
            <person name="Vesth T.C."/>
            <person name="Theobald S."/>
            <person name="Frisvad J.C."/>
            <person name="Larsen T.O."/>
            <person name="Kjaerboelling I."/>
            <person name="Rothschild-Mancinelli K."/>
            <person name="Lyhne E.K."/>
            <person name="Kogle M.E."/>
            <person name="Barry K."/>
            <person name="Clum A."/>
            <person name="Na H."/>
            <person name="Ledsgaard L."/>
            <person name="Lin J."/>
            <person name="Lipzen A."/>
            <person name="Kuo A."/>
            <person name="Riley R."/>
            <person name="Mondo S."/>
            <person name="Labutti K."/>
            <person name="Haridas S."/>
            <person name="Pangalinan J."/>
            <person name="Salamov A.A."/>
            <person name="Simmons B.A."/>
            <person name="Magnuson J.K."/>
            <person name="Chen J."/>
            <person name="Drula E."/>
            <person name="Henrissat B."/>
            <person name="Wiebenga A."/>
            <person name="Lubbers R.J."/>
            <person name="Gomes A.C."/>
            <person name="Makela M.R."/>
            <person name="Stajich J."/>
            <person name="Grigoriev I.V."/>
            <person name="Mortensen U.H."/>
            <person name="De Vries R.P."/>
            <person name="Baker S.E."/>
            <person name="Andersen M.R."/>
        </authorList>
    </citation>
    <scope>NUCLEOTIDE SEQUENCE [LARGE SCALE GENOMIC DNA]</scope>
    <source>
        <strain evidence="4 5">CBS 123904</strain>
    </source>
</reference>
<evidence type="ECO:0000256" key="3">
    <source>
        <dbReference type="SAM" id="Phobius"/>
    </source>
</evidence>
<organism evidence="4 5">
    <name type="scientific">Aspergillus pseudoustus</name>
    <dbReference type="NCBI Taxonomy" id="1810923"/>
    <lineage>
        <taxon>Eukaryota</taxon>
        <taxon>Fungi</taxon>
        <taxon>Dikarya</taxon>
        <taxon>Ascomycota</taxon>
        <taxon>Pezizomycotina</taxon>
        <taxon>Eurotiomycetes</taxon>
        <taxon>Eurotiomycetidae</taxon>
        <taxon>Eurotiales</taxon>
        <taxon>Aspergillaceae</taxon>
        <taxon>Aspergillus</taxon>
        <taxon>Aspergillus subgen. Nidulantes</taxon>
    </lineage>
</organism>
<feature type="transmembrane region" description="Helical" evidence="3">
    <location>
        <begin position="297"/>
        <end position="318"/>
    </location>
</feature>
<keyword evidence="3" id="KW-0812">Transmembrane</keyword>
<accession>A0ABR4K3P9</accession>
<keyword evidence="2" id="KW-0808">Transferase</keyword>
<dbReference type="EMBL" id="JBFXLU010000068">
    <property type="protein sequence ID" value="KAL2845862.1"/>
    <property type="molecule type" value="Genomic_DNA"/>
</dbReference>
<sequence length="352" mass="39779">MICRGRLVFLFLGFFVFALCVAPLLPTFYYLARLPFVWDRSASQALLSAERDLFDITFESFSANYSTADSGTEPLIPARLHHIHLGTLPPAPEWIAARAECLRHHDSWEAYMWDDAKASQFVSEFYPHLEKMWKGYPYVVQRVDALRYMILAVHGGAILDYDLACKRSMEPLRRFEFVAPVAHPTGFSVGMMLASPNSSFVHTLVHSLPRFKRRWLLLPYATVMFSTGCHYASTIYTMIPDSLRTGARFLTGTPDKPSLHMLNGLVDTPLFRHLGSSSWHNKDAQVISLFKRLDRRVLLAVSVFVLVASFTFTLVACLRRYRASSSVAAAARGDVEATAVAWLSLGPWKKYA</sequence>
<dbReference type="PANTHER" id="PTHR32385:SF15">
    <property type="entry name" value="INOSITOL PHOSPHOCERAMIDE MANNOSYLTRANSFERASE 1"/>
    <property type="match status" value="1"/>
</dbReference>
<dbReference type="InterPro" id="IPR029044">
    <property type="entry name" value="Nucleotide-diphossugar_trans"/>
</dbReference>